<reference evidence="1" key="1">
    <citation type="submission" date="2022-11" db="EMBL/GenBank/DDBJ databases">
        <title>beta-Carotene-producing bacterium, Jeongeuplla avenae sp. nov., alleviates the salt stress of Arabidopsis seedlings.</title>
        <authorList>
            <person name="Jiang L."/>
            <person name="Lee J."/>
        </authorList>
    </citation>
    <scope>NUCLEOTIDE SEQUENCE</scope>
    <source>
        <strain evidence="1">DY_R2A_6</strain>
    </source>
</reference>
<proteinExistence type="predicted"/>
<evidence type="ECO:0000313" key="2">
    <source>
        <dbReference type="Proteomes" id="UP001163223"/>
    </source>
</evidence>
<dbReference type="EMBL" id="CP113520">
    <property type="protein sequence ID" value="WAJ30533.1"/>
    <property type="molecule type" value="Genomic_DNA"/>
</dbReference>
<sequence>MKTPATVSSRLHPTPGNPLPEGIESGVLETRDGKMLRYAVCPPRGGRLRGTVLLAQGRNEAIEKYFETIDDLCALGFAVVTFDWRGQGGSQRLLGNPAKGHAVAIEDFAEDLVGVLDTVALKLFPPPVVILAHSMGGLVALAASNVVADRVERLVLTAPLVGLPMTRRGLRLRSGAARLFRLLGLGSASAQPALRKGRGWTFATSPLTSDPGRFKRNLEMAQAAPHLFVGAPTIAWFDTMARTMAEFEDSDVIADLSIPTLFLIAGSDRVVSSDASERLAWRMRCGHAVVIPFARHELLQEADRYRAPVIAAIDRFLTGLPPVVDREAIAAEVEAALADVAAE</sequence>
<evidence type="ECO:0000313" key="1">
    <source>
        <dbReference type="EMBL" id="WAJ30533.1"/>
    </source>
</evidence>
<keyword evidence="1" id="KW-0378">Hydrolase</keyword>
<accession>A0ACD4NUK6</accession>
<keyword evidence="2" id="KW-1185">Reference proteome</keyword>
<name>A0ACD4NUK6_9HYPH</name>
<protein>
    <submittedName>
        <fullName evidence="1">Alpha/beta hydrolase</fullName>
    </submittedName>
</protein>
<organism evidence="1 2">
    <name type="scientific">Antarcticirhabdus aurantiaca</name>
    <dbReference type="NCBI Taxonomy" id="2606717"/>
    <lineage>
        <taxon>Bacteria</taxon>
        <taxon>Pseudomonadati</taxon>
        <taxon>Pseudomonadota</taxon>
        <taxon>Alphaproteobacteria</taxon>
        <taxon>Hyphomicrobiales</taxon>
        <taxon>Aurantimonadaceae</taxon>
        <taxon>Antarcticirhabdus</taxon>
    </lineage>
</organism>
<dbReference type="Proteomes" id="UP001163223">
    <property type="component" value="Chromosome"/>
</dbReference>
<gene>
    <name evidence="1" type="ORF">OXU80_10145</name>
</gene>